<dbReference type="EMBL" id="MT143221">
    <property type="protein sequence ID" value="QJA94314.1"/>
    <property type="molecule type" value="Genomic_DNA"/>
</dbReference>
<dbReference type="PROSITE" id="PS51143">
    <property type="entry name" value="MT_A70"/>
    <property type="match status" value="1"/>
</dbReference>
<reference evidence="4" key="1">
    <citation type="submission" date="2020-03" db="EMBL/GenBank/DDBJ databases">
        <title>The deep terrestrial virosphere.</title>
        <authorList>
            <person name="Holmfeldt K."/>
            <person name="Nilsson E."/>
            <person name="Simone D."/>
            <person name="Lopez-Fernandez M."/>
            <person name="Wu X."/>
            <person name="de Brujin I."/>
            <person name="Lundin D."/>
            <person name="Andersson A."/>
            <person name="Bertilsson S."/>
            <person name="Dopson M."/>
        </authorList>
    </citation>
    <scope>NUCLEOTIDE SEQUENCE</scope>
    <source>
        <strain evidence="4">MM415B03900</strain>
    </source>
</reference>
<dbReference type="PANTHER" id="PTHR12829:SF7">
    <property type="entry name" value="N6-ADENOSINE-METHYLTRANSFERASE CATALYTIC SUBUNIT"/>
    <property type="match status" value="1"/>
</dbReference>
<dbReference type="GO" id="GO:0008757">
    <property type="term" value="F:S-adenosylmethionine-dependent methyltransferase activity"/>
    <property type="evidence" value="ECO:0007669"/>
    <property type="project" value="UniProtKB-ARBA"/>
</dbReference>
<dbReference type="Pfam" id="PF05063">
    <property type="entry name" value="MT-A70"/>
    <property type="match status" value="1"/>
</dbReference>
<protein>
    <submittedName>
        <fullName evidence="4">Putative methyltransferase</fullName>
    </submittedName>
</protein>
<evidence type="ECO:0000256" key="1">
    <source>
        <dbReference type="ARBA" id="ARBA00022603"/>
    </source>
</evidence>
<organism evidence="4">
    <name type="scientific">viral metagenome</name>
    <dbReference type="NCBI Taxonomy" id="1070528"/>
    <lineage>
        <taxon>unclassified sequences</taxon>
        <taxon>metagenomes</taxon>
        <taxon>organismal metagenomes</taxon>
    </lineage>
</organism>
<dbReference type="AlphaFoldDB" id="A0A6M3LM06"/>
<dbReference type="GO" id="GO:0032259">
    <property type="term" value="P:methylation"/>
    <property type="evidence" value="ECO:0007669"/>
    <property type="project" value="UniProtKB-KW"/>
</dbReference>
<proteinExistence type="predicted"/>
<dbReference type="PANTHER" id="PTHR12829">
    <property type="entry name" value="N6-ADENOSINE-METHYLTRANSFERASE"/>
    <property type="match status" value="1"/>
</dbReference>
<evidence type="ECO:0000256" key="2">
    <source>
        <dbReference type="ARBA" id="ARBA00022679"/>
    </source>
</evidence>
<evidence type="ECO:0000256" key="3">
    <source>
        <dbReference type="ARBA" id="ARBA00022691"/>
    </source>
</evidence>
<dbReference type="InterPro" id="IPR007757">
    <property type="entry name" value="MT-A70-like"/>
</dbReference>
<dbReference type="GO" id="GO:0008173">
    <property type="term" value="F:RNA methyltransferase activity"/>
    <property type="evidence" value="ECO:0007669"/>
    <property type="project" value="UniProtKB-ARBA"/>
</dbReference>
<keyword evidence="1 4" id="KW-0489">Methyltransferase</keyword>
<keyword evidence="2 4" id="KW-0808">Transferase</keyword>
<keyword evidence="3" id="KW-0949">S-adenosyl-L-methionine</keyword>
<evidence type="ECO:0000313" key="4">
    <source>
        <dbReference type="EMBL" id="QJA94314.1"/>
    </source>
</evidence>
<sequence length="201" mass="22741">MLLTTPKGTVIHTTYNMISVDCPWPESGGHRKGAPDHYPTVPYQLMPVVVRAQILWKPDPMGALVFLWTTITSCERTYWLARVLGLLPVSKLYWLKDRGGQLGLGQYTRHDMEEVIVCRLGTVPVPRLQESDVVVAPVRKHSEKPSEMYELFGRMGEASGLYRRAELFARDVRPGWHVCGEGIDGKQHGVTTQGQLWKETK</sequence>
<name>A0A6M3LM06_9ZZZZ</name>
<dbReference type="GO" id="GO:0005634">
    <property type="term" value="C:nucleus"/>
    <property type="evidence" value="ECO:0007669"/>
    <property type="project" value="TreeGrafter"/>
</dbReference>
<gene>
    <name evidence="4" type="ORF">MM415B03900_0008</name>
</gene>
<accession>A0A6M3LM06</accession>